<comment type="caution">
    <text evidence="2">The sequence shown here is derived from an EMBL/GenBank/DDBJ whole genome shotgun (WGS) entry which is preliminary data.</text>
</comment>
<accession>A0AAD9UIK1</accession>
<dbReference type="PANTHER" id="PTHR47027:SF27">
    <property type="entry name" value="REVERSE TRANSCRIPTASE DOMAIN-CONTAINING PROTEIN"/>
    <property type="match status" value="1"/>
</dbReference>
<dbReference type="Pfam" id="PF00078">
    <property type="entry name" value="RVT_1"/>
    <property type="match status" value="1"/>
</dbReference>
<dbReference type="AlphaFoldDB" id="A0AAD9UIK1"/>
<dbReference type="InterPro" id="IPR000477">
    <property type="entry name" value="RT_dom"/>
</dbReference>
<protein>
    <recommendedName>
        <fullName evidence="1">Reverse transcriptase domain-containing protein</fullName>
    </recommendedName>
</protein>
<evidence type="ECO:0000313" key="3">
    <source>
        <dbReference type="Proteomes" id="UP001209878"/>
    </source>
</evidence>
<dbReference type="Proteomes" id="UP001209878">
    <property type="component" value="Unassembled WGS sequence"/>
</dbReference>
<gene>
    <name evidence="2" type="ORF">NP493_66g06018</name>
</gene>
<feature type="domain" description="Reverse transcriptase" evidence="1">
    <location>
        <begin position="190"/>
        <end position="260"/>
    </location>
</feature>
<dbReference type="EMBL" id="JAODUO010000066">
    <property type="protein sequence ID" value="KAK2190868.1"/>
    <property type="molecule type" value="Genomic_DNA"/>
</dbReference>
<reference evidence="2" key="1">
    <citation type="journal article" date="2023" name="Mol. Biol. Evol.">
        <title>Third-Generation Sequencing Reveals the Adaptive Role of the Epigenome in Three Deep-Sea Polychaetes.</title>
        <authorList>
            <person name="Perez M."/>
            <person name="Aroh O."/>
            <person name="Sun Y."/>
            <person name="Lan Y."/>
            <person name="Juniper S.K."/>
            <person name="Young C.R."/>
            <person name="Angers B."/>
            <person name="Qian P.Y."/>
        </authorList>
    </citation>
    <scope>NUCLEOTIDE SEQUENCE</scope>
    <source>
        <strain evidence="2">R07B-5</strain>
    </source>
</reference>
<proteinExistence type="predicted"/>
<organism evidence="2 3">
    <name type="scientific">Ridgeia piscesae</name>
    <name type="common">Tubeworm</name>
    <dbReference type="NCBI Taxonomy" id="27915"/>
    <lineage>
        <taxon>Eukaryota</taxon>
        <taxon>Metazoa</taxon>
        <taxon>Spiralia</taxon>
        <taxon>Lophotrochozoa</taxon>
        <taxon>Annelida</taxon>
        <taxon>Polychaeta</taxon>
        <taxon>Sedentaria</taxon>
        <taxon>Canalipalpata</taxon>
        <taxon>Sabellida</taxon>
        <taxon>Siboglinidae</taxon>
        <taxon>Ridgeia</taxon>
    </lineage>
</organism>
<keyword evidence="3" id="KW-1185">Reference proteome</keyword>
<evidence type="ECO:0000259" key="1">
    <source>
        <dbReference type="Pfam" id="PF00078"/>
    </source>
</evidence>
<evidence type="ECO:0000313" key="2">
    <source>
        <dbReference type="EMBL" id="KAK2190868.1"/>
    </source>
</evidence>
<name>A0AAD9UIK1_RIDPI</name>
<dbReference type="PANTHER" id="PTHR47027">
    <property type="entry name" value="REVERSE TRANSCRIPTASE DOMAIN-CONTAINING PROTEIN"/>
    <property type="match status" value="1"/>
</dbReference>
<sequence length="348" mass="39402">MAATEEVWMPHLEKFPTMIEALHTGMMANVSVGGEFSESFSVTNEVKQGNSYNRYAIAFDFVSRLWYNGVYVDRSYCIMASTLDNRHRFVVIITRDYMAKDIALDPVRGCIIEGVKRKHLRAVMTFIDFKKAFDSIHRGKLMKILRAYGIPACIVQSINDLYDNTSAKVLTPDGKSRRVRPEIQTDFDIADDIALVSDSVEKAQALLLSVEGECQKMGLQLNAKKTEVMTFNINEKPKITTKHGTILAVKEDFKYLGFYISSTEKDIWCKKLGSMAATQVCSGWCSTLHGRVGSGMRSSMEVSLESLKKSGREDFEWQDTVSDTLNWLQETSFYGNRRRDELHEAASL</sequence>